<sequence length="468" mass="49735">MKKPTLLFFSTLLLSNLLVPLVAATEHTNQAVVSELQNNALKSDLAYKIAESLTVEVGPRLAGSAENALAVDWAEAKLKSLGFDKVYREPVIVPVWQRGEANASVIAPFPQKLVISALGGSVATPPAGLQAKVVRFDTLAALIAADTAQVKDKIVFIDQKTERHQDGSGYGKSVGGRVNGAVEAARKGAVAVLIRSIGTDHDRLAHTGLMHYQEDVPRIPAAALTNPDANQLDAMLRRGQEVTLSLKMSPKSLGNTTTYNVIGEFTGSSKPDEIVLLGAHLDSWDEGTGAIDDAAGVAIVTAAAKMIGELPQRPARTIRVVLFAAEEIGLLGGKAYVAQHANEMAKHYIAAESDFGAGRIYRADVRVNETALSAVWQHLSGLAALNVAQGNNGARGGSEVSLLPTEGVPVASLRQDGSDYFDYHHTPNDTLDKIDPAALAQNVAVYTTFAYQMAQSTLQLRPLPQAQQ</sequence>
<evidence type="ECO:0000313" key="24">
    <source>
        <dbReference type="Proteomes" id="UP000294832"/>
    </source>
</evidence>
<keyword evidence="15" id="KW-0482">Metalloprotease</keyword>
<evidence type="ECO:0000256" key="4">
    <source>
        <dbReference type="ARBA" id="ARBA00004613"/>
    </source>
</evidence>
<protein>
    <recommendedName>
        <fullName evidence="5">Carboxypeptidase Q</fullName>
    </recommendedName>
    <alternativeName>
        <fullName evidence="20">Plasma glutamate carboxypeptidase</fullName>
    </alternativeName>
</protein>
<dbReference type="GO" id="GO:0070573">
    <property type="term" value="F:metallodipeptidase activity"/>
    <property type="evidence" value="ECO:0007669"/>
    <property type="project" value="InterPro"/>
</dbReference>
<keyword evidence="18" id="KW-0458">Lysosome</keyword>
<evidence type="ECO:0000256" key="19">
    <source>
        <dbReference type="ARBA" id="ARBA00025833"/>
    </source>
</evidence>
<keyword evidence="11" id="KW-0378">Hydrolase</keyword>
<keyword evidence="12" id="KW-0256">Endoplasmic reticulum</keyword>
<reference evidence="23 24" key="1">
    <citation type="submission" date="2019-03" db="EMBL/GenBank/DDBJ databases">
        <title>Freshwater and sediment microbial communities from various areas in North America, analyzing microbe dynamics in response to fracking.</title>
        <authorList>
            <person name="Lamendella R."/>
        </authorList>
    </citation>
    <scope>NUCLEOTIDE SEQUENCE [LARGE SCALE GENOMIC DNA]</scope>
    <source>
        <strain evidence="23 24">74A</strain>
    </source>
</reference>
<gene>
    <name evidence="23" type="ORF">EDC91_108107</name>
</gene>
<dbReference type="Gene3D" id="3.50.30.30">
    <property type="match status" value="1"/>
</dbReference>
<evidence type="ECO:0000256" key="10">
    <source>
        <dbReference type="ARBA" id="ARBA00022729"/>
    </source>
</evidence>
<dbReference type="EMBL" id="SLWF01000008">
    <property type="protein sequence ID" value="TCN85868.1"/>
    <property type="molecule type" value="Genomic_DNA"/>
</dbReference>
<evidence type="ECO:0000256" key="1">
    <source>
        <dbReference type="ARBA" id="ARBA00004240"/>
    </source>
</evidence>
<dbReference type="Proteomes" id="UP000294832">
    <property type="component" value="Unassembled WGS sequence"/>
</dbReference>
<evidence type="ECO:0000256" key="21">
    <source>
        <dbReference type="SAM" id="SignalP"/>
    </source>
</evidence>
<evidence type="ECO:0000256" key="2">
    <source>
        <dbReference type="ARBA" id="ARBA00004371"/>
    </source>
</evidence>
<dbReference type="GO" id="GO:0006508">
    <property type="term" value="P:proteolysis"/>
    <property type="evidence" value="ECO:0007669"/>
    <property type="project" value="UniProtKB-KW"/>
</dbReference>
<evidence type="ECO:0000256" key="11">
    <source>
        <dbReference type="ARBA" id="ARBA00022801"/>
    </source>
</evidence>
<keyword evidence="6" id="KW-0964">Secreted</keyword>
<evidence type="ECO:0000259" key="22">
    <source>
        <dbReference type="Pfam" id="PF04389"/>
    </source>
</evidence>
<evidence type="ECO:0000256" key="13">
    <source>
        <dbReference type="ARBA" id="ARBA00022833"/>
    </source>
</evidence>
<dbReference type="AlphaFoldDB" id="A0A4R2FBQ2"/>
<dbReference type="PANTHER" id="PTHR12053">
    <property type="entry name" value="PROTEASE FAMILY M28 PLASMA GLUTAMATE CARBOXYPEPTIDASE-RELATED"/>
    <property type="match status" value="1"/>
</dbReference>
<keyword evidence="14" id="KW-0333">Golgi apparatus</keyword>
<evidence type="ECO:0000256" key="5">
    <source>
        <dbReference type="ARBA" id="ARBA00014116"/>
    </source>
</evidence>
<dbReference type="GO" id="GO:0005576">
    <property type="term" value="C:extracellular region"/>
    <property type="evidence" value="ECO:0007669"/>
    <property type="project" value="UniProtKB-SubCell"/>
</dbReference>
<accession>A0A4R2FBQ2</accession>
<evidence type="ECO:0000256" key="20">
    <source>
        <dbReference type="ARBA" id="ARBA00033328"/>
    </source>
</evidence>
<keyword evidence="8" id="KW-0645">Protease</keyword>
<keyword evidence="24" id="KW-1185">Reference proteome</keyword>
<evidence type="ECO:0000256" key="3">
    <source>
        <dbReference type="ARBA" id="ARBA00004555"/>
    </source>
</evidence>
<name>A0A4R2FBQ2_9GAMM</name>
<dbReference type="GO" id="GO:0046872">
    <property type="term" value="F:metal ion binding"/>
    <property type="evidence" value="ECO:0007669"/>
    <property type="project" value="UniProtKB-KW"/>
</dbReference>
<organism evidence="23 24">
    <name type="scientific">Shewanella fodinae</name>
    <dbReference type="NCBI Taxonomy" id="552357"/>
    <lineage>
        <taxon>Bacteria</taxon>
        <taxon>Pseudomonadati</taxon>
        <taxon>Pseudomonadota</taxon>
        <taxon>Gammaproteobacteria</taxon>
        <taxon>Alteromonadales</taxon>
        <taxon>Shewanellaceae</taxon>
        <taxon>Shewanella</taxon>
    </lineage>
</organism>
<evidence type="ECO:0000256" key="6">
    <source>
        <dbReference type="ARBA" id="ARBA00022525"/>
    </source>
</evidence>
<proteinExistence type="predicted"/>
<keyword evidence="10 21" id="KW-0732">Signal</keyword>
<dbReference type="GO" id="GO:0005764">
    <property type="term" value="C:lysosome"/>
    <property type="evidence" value="ECO:0007669"/>
    <property type="project" value="UniProtKB-SubCell"/>
</dbReference>
<keyword evidence="7 23" id="KW-0121">Carboxypeptidase</keyword>
<evidence type="ECO:0000256" key="9">
    <source>
        <dbReference type="ARBA" id="ARBA00022723"/>
    </source>
</evidence>
<keyword evidence="16" id="KW-0865">Zymogen</keyword>
<dbReference type="SUPFAM" id="SSF53187">
    <property type="entry name" value="Zn-dependent exopeptidases"/>
    <property type="match status" value="1"/>
</dbReference>
<comment type="subunit">
    <text evidence="19">Homodimer. The monomeric form is inactive while the homodimer is active.</text>
</comment>
<dbReference type="InterPro" id="IPR007484">
    <property type="entry name" value="Peptidase_M28"/>
</dbReference>
<keyword evidence="13" id="KW-0862">Zinc</keyword>
<evidence type="ECO:0000256" key="18">
    <source>
        <dbReference type="ARBA" id="ARBA00023228"/>
    </source>
</evidence>
<feature type="chain" id="PRO_5020422940" description="Carboxypeptidase Q" evidence="21">
    <location>
        <begin position="25"/>
        <end position="468"/>
    </location>
</feature>
<feature type="domain" description="Peptidase M28" evidence="22">
    <location>
        <begin position="260"/>
        <end position="445"/>
    </location>
</feature>
<evidence type="ECO:0000256" key="17">
    <source>
        <dbReference type="ARBA" id="ARBA00023180"/>
    </source>
</evidence>
<feature type="signal peptide" evidence="21">
    <location>
        <begin position="1"/>
        <end position="24"/>
    </location>
</feature>
<evidence type="ECO:0000256" key="14">
    <source>
        <dbReference type="ARBA" id="ARBA00023034"/>
    </source>
</evidence>
<keyword evidence="9" id="KW-0479">Metal-binding</keyword>
<evidence type="ECO:0000256" key="8">
    <source>
        <dbReference type="ARBA" id="ARBA00022670"/>
    </source>
</evidence>
<evidence type="ECO:0000256" key="7">
    <source>
        <dbReference type="ARBA" id="ARBA00022645"/>
    </source>
</evidence>
<comment type="caution">
    <text evidence="23">The sequence shown here is derived from an EMBL/GenBank/DDBJ whole genome shotgun (WGS) entry which is preliminary data.</text>
</comment>
<dbReference type="Pfam" id="PF04389">
    <property type="entry name" value="Peptidase_M28"/>
    <property type="match status" value="1"/>
</dbReference>
<evidence type="ECO:0000313" key="23">
    <source>
        <dbReference type="EMBL" id="TCN85868.1"/>
    </source>
</evidence>
<dbReference type="OrthoDB" id="9769665at2"/>
<dbReference type="Gene3D" id="3.40.630.10">
    <property type="entry name" value="Zn peptidases"/>
    <property type="match status" value="1"/>
</dbReference>
<evidence type="ECO:0000256" key="12">
    <source>
        <dbReference type="ARBA" id="ARBA00022824"/>
    </source>
</evidence>
<dbReference type="InterPro" id="IPR039866">
    <property type="entry name" value="CPQ"/>
</dbReference>
<dbReference type="PANTHER" id="PTHR12053:SF3">
    <property type="entry name" value="CARBOXYPEPTIDASE Q"/>
    <property type="match status" value="1"/>
</dbReference>
<dbReference type="RefSeq" id="WP_133038618.1">
    <property type="nucleotide sequence ID" value="NZ_SLWF01000008.1"/>
</dbReference>
<evidence type="ECO:0000256" key="16">
    <source>
        <dbReference type="ARBA" id="ARBA00023145"/>
    </source>
</evidence>
<comment type="subcellular location">
    <subcellularLocation>
        <location evidence="1">Endoplasmic reticulum</location>
    </subcellularLocation>
    <subcellularLocation>
        <location evidence="3">Golgi apparatus</location>
    </subcellularLocation>
    <subcellularLocation>
        <location evidence="2">Lysosome</location>
    </subcellularLocation>
    <subcellularLocation>
        <location evidence="4">Secreted</location>
    </subcellularLocation>
</comment>
<keyword evidence="17" id="KW-0325">Glycoprotein</keyword>
<evidence type="ECO:0000256" key="15">
    <source>
        <dbReference type="ARBA" id="ARBA00023049"/>
    </source>
</evidence>
<dbReference type="GO" id="GO:0004180">
    <property type="term" value="F:carboxypeptidase activity"/>
    <property type="evidence" value="ECO:0007669"/>
    <property type="project" value="UniProtKB-KW"/>
</dbReference>